<feature type="domain" description="MOSC" evidence="1">
    <location>
        <begin position="29"/>
        <end position="165"/>
    </location>
</feature>
<comment type="caution">
    <text evidence="2">The sequence shown here is derived from an EMBL/GenBank/DDBJ whole genome shotgun (WGS) entry which is preliminary data.</text>
</comment>
<dbReference type="Gene3D" id="2.40.33.20">
    <property type="entry name" value="PK beta-barrel domain-like"/>
    <property type="match status" value="1"/>
</dbReference>
<dbReference type="SUPFAM" id="SSF50800">
    <property type="entry name" value="PK beta-barrel domain-like"/>
    <property type="match status" value="1"/>
</dbReference>
<evidence type="ECO:0000313" key="2">
    <source>
        <dbReference type="EMBL" id="RUL87406.1"/>
    </source>
</evidence>
<dbReference type="EMBL" id="RYZH01000022">
    <property type="protein sequence ID" value="RUL87406.1"/>
    <property type="molecule type" value="Genomic_DNA"/>
</dbReference>
<dbReference type="PANTHER" id="PTHR30212:SF2">
    <property type="entry name" value="PROTEIN YIIM"/>
    <property type="match status" value="1"/>
</dbReference>
<keyword evidence="3" id="KW-1185">Reference proteome</keyword>
<accession>A0A432MJV7</accession>
<dbReference type="Proteomes" id="UP000280296">
    <property type="component" value="Unassembled WGS sequence"/>
</dbReference>
<dbReference type="InterPro" id="IPR005302">
    <property type="entry name" value="MoCF_Sase_C"/>
</dbReference>
<dbReference type="PROSITE" id="PS51340">
    <property type="entry name" value="MOSC"/>
    <property type="match status" value="1"/>
</dbReference>
<dbReference type="PANTHER" id="PTHR30212">
    <property type="entry name" value="PROTEIN YIIM"/>
    <property type="match status" value="1"/>
</dbReference>
<dbReference type="AlphaFoldDB" id="A0A432MJV7"/>
<proteinExistence type="predicted"/>
<sequence>MGVVLSVNVGRPLLKLWRGRPTSTAIFKTPVEGRIMARREGLEGDQQSDRSVHGGPDKAVYVYPSEHYDAWRAELPGVELPWGAFGENLSISGGWREDGIRIGDRFRIGDAEFEVSQPRLPCFKLNLRFDRPDMVKRMLSSGRFGFYFRVRSEGKIGAGDAVARIGRSDWDLTISEAARAMAIDKEDGDLIRRAADVEALPDDWRAEFRGRLDRMGGTGAP</sequence>
<dbReference type="OrthoDB" id="9786134at2"/>
<dbReference type="InterPro" id="IPR011037">
    <property type="entry name" value="Pyrv_Knase-like_insert_dom_sf"/>
</dbReference>
<reference evidence="2 3" key="1">
    <citation type="submission" date="2018-12" db="EMBL/GenBank/DDBJ databases">
        <authorList>
            <person name="Toschakov S.V."/>
        </authorList>
    </citation>
    <scope>NUCLEOTIDE SEQUENCE [LARGE SCALE GENOMIC DNA]</scope>
    <source>
        <strain evidence="2 3">GM2012</strain>
    </source>
</reference>
<dbReference type="GO" id="GO:0003824">
    <property type="term" value="F:catalytic activity"/>
    <property type="evidence" value="ECO:0007669"/>
    <property type="project" value="InterPro"/>
</dbReference>
<dbReference type="GO" id="GO:0030170">
    <property type="term" value="F:pyridoxal phosphate binding"/>
    <property type="evidence" value="ECO:0007669"/>
    <property type="project" value="InterPro"/>
</dbReference>
<dbReference type="GO" id="GO:0030151">
    <property type="term" value="F:molybdenum ion binding"/>
    <property type="evidence" value="ECO:0007669"/>
    <property type="project" value="InterPro"/>
</dbReference>
<dbReference type="InterPro" id="IPR005163">
    <property type="entry name" value="Tri_helical_YiiM-like"/>
</dbReference>
<evidence type="ECO:0000313" key="3">
    <source>
        <dbReference type="Proteomes" id="UP000280296"/>
    </source>
</evidence>
<dbReference type="InterPro" id="IPR052353">
    <property type="entry name" value="Benzoxazolinone_Detox_Enz"/>
</dbReference>
<reference evidence="2 3" key="2">
    <citation type="submission" date="2019-01" db="EMBL/GenBank/DDBJ databases">
        <title>Tautonia sociabilis, a novel thermotolerant planctomycete of Isosphaeraceae family, isolated from a 4000 m deep subterranean habitat.</title>
        <authorList>
            <person name="Kovaleva O.L."/>
            <person name="Elcheninov A.G."/>
            <person name="Van Heerden E."/>
            <person name="Toshchakov S.V."/>
            <person name="Novikov A."/>
            <person name="Bonch-Osmolovskaya E.A."/>
            <person name="Kublanov I.V."/>
        </authorList>
    </citation>
    <scope>NUCLEOTIDE SEQUENCE [LARGE SCALE GENOMIC DNA]</scope>
    <source>
        <strain evidence="2 3">GM2012</strain>
    </source>
</reference>
<dbReference type="Pfam" id="PF03473">
    <property type="entry name" value="MOSC"/>
    <property type="match status" value="1"/>
</dbReference>
<gene>
    <name evidence="2" type="ORF">TsocGM_12485</name>
</gene>
<evidence type="ECO:0000259" key="1">
    <source>
        <dbReference type="PROSITE" id="PS51340"/>
    </source>
</evidence>
<protein>
    <submittedName>
        <fullName evidence="2">MOSC domain-containing protein</fullName>
    </submittedName>
</protein>
<dbReference type="Pfam" id="PF03475">
    <property type="entry name" value="YiiM_3-alpha"/>
    <property type="match status" value="1"/>
</dbReference>
<organism evidence="2 3">
    <name type="scientific">Tautonia sociabilis</name>
    <dbReference type="NCBI Taxonomy" id="2080755"/>
    <lineage>
        <taxon>Bacteria</taxon>
        <taxon>Pseudomonadati</taxon>
        <taxon>Planctomycetota</taxon>
        <taxon>Planctomycetia</taxon>
        <taxon>Isosphaerales</taxon>
        <taxon>Isosphaeraceae</taxon>
        <taxon>Tautonia</taxon>
    </lineage>
</organism>
<name>A0A432MJV7_9BACT</name>